<proteinExistence type="inferred from homology"/>
<dbReference type="GO" id="GO:0019898">
    <property type="term" value="C:extrinsic component of membrane"/>
    <property type="evidence" value="ECO:0007669"/>
    <property type="project" value="InterPro"/>
</dbReference>
<dbReference type="Pfam" id="PF25917">
    <property type="entry name" value="BSH_RND"/>
    <property type="match status" value="1"/>
</dbReference>
<dbReference type="NCBIfam" id="TIGR01730">
    <property type="entry name" value="RND_mfp"/>
    <property type="match status" value="1"/>
</dbReference>
<evidence type="ECO:0000259" key="6">
    <source>
        <dbReference type="Pfam" id="PF25876"/>
    </source>
</evidence>
<organism evidence="9 10">
    <name type="scientific">Entomomonas asaccharolytica</name>
    <dbReference type="NCBI Taxonomy" id="2785331"/>
    <lineage>
        <taxon>Bacteria</taxon>
        <taxon>Pseudomonadati</taxon>
        <taxon>Pseudomonadota</taxon>
        <taxon>Gammaproteobacteria</taxon>
        <taxon>Pseudomonadales</taxon>
        <taxon>Pseudomonadaceae</taxon>
        <taxon>Entomomonas</taxon>
    </lineage>
</organism>
<name>A0A974NH15_9GAMM</name>
<dbReference type="SUPFAM" id="SSF111369">
    <property type="entry name" value="HlyD-like secretion proteins"/>
    <property type="match status" value="1"/>
</dbReference>
<dbReference type="InterPro" id="IPR030190">
    <property type="entry name" value="MacA_alpha-hairpin_sf"/>
</dbReference>
<evidence type="ECO:0000256" key="4">
    <source>
        <dbReference type="ARBA" id="ARBA00023054"/>
    </source>
</evidence>
<evidence type="ECO:0000256" key="2">
    <source>
        <dbReference type="ARBA" id="ARBA00009477"/>
    </source>
</evidence>
<dbReference type="Gene3D" id="2.40.50.100">
    <property type="match status" value="1"/>
</dbReference>
<dbReference type="Proteomes" id="UP000595278">
    <property type="component" value="Chromosome"/>
</dbReference>
<feature type="domain" description="Multidrug resistance protein MdtA-like alpha-helical hairpin" evidence="6">
    <location>
        <begin position="106"/>
        <end position="182"/>
    </location>
</feature>
<dbReference type="GO" id="GO:1990281">
    <property type="term" value="C:efflux pump complex"/>
    <property type="evidence" value="ECO:0007669"/>
    <property type="project" value="TreeGrafter"/>
</dbReference>
<protein>
    <submittedName>
        <fullName evidence="9">Efflux RND transporter periplasmic adaptor subunit</fullName>
    </submittedName>
</protein>
<comment type="similarity">
    <text evidence="2">Belongs to the membrane fusion protein (MFP) (TC 8.A.1) family.</text>
</comment>
<dbReference type="Pfam" id="PF25876">
    <property type="entry name" value="HH_MFP_RND"/>
    <property type="match status" value="1"/>
</dbReference>
<evidence type="ECO:0000313" key="10">
    <source>
        <dbReference type="Proteomes" id="UP000595278"/>
    </source>
</evidence>
<keyword evidence="10" id="KW-1185">Reference proteome</keyword>
<dbReference type="Pfam" id="PF25967">
    <property type="entry name" value="RND-MFP_C"/>
    <property type="match status" value="1"/>
</dbReference>
<evidence type="ECO:0000256" key="5">
    <source>
        <dbReference type="SAM" id="Coils"/>
    </source>
</evidence>
<dbReference type="EMBL" id="CP067393">
    <property type="protein sequence ID" value="QQP86476.1"/>
    <property type="molecule type" value="Genomic_DNA"/>
</dbReference>
<evidence type="ECO:0000259" key="7">
    <source>
        <dbReference type="Pfam" id="PF25917"/>
    </source>
</evidence>
<sequence length="390" mass="42742">MKKGIKIVVSLLILLGLIYWCYTTFFSTADEVSYITERVRIGTIKRTVNTSGEVGPVQLVTVGAQVSGQITKLYVKLGQKIKKGDKIADIDSIPQLNELNINKARLETYKAQLVSKEIALRVAQKKYNREKNLKKHNATSDENLEAAEDALAAARASVADMKSQVVQAQIEVNNAETNLGYTKITAPLDGTIVSTPIEEGQTVNSNQTTPTIVKIADLSKMEIKMQISEGDITKIQPNMEVSYTILSEPNNVYRGKLDRIDPGLISLTKGDYNGSTEANTAVYYYANVIVPNEENKLRIGMTTQNTITIASAENVLLVPKVALKGQGDNTYVDVLEADGITVNTKKVKIGLTDNINAQVIAGLQEGEQVITMQMTSSEMYNKAMSSMQHM</sequence>
<feature type="domain" description="Multidrug resistance protein MdtA-like barrel-sandwich hybrid" evidence="7">
    <location>
        <begin position="59"/>
        <end position="213"/>
    </location>
</feature>
<dbReference type="RefSeq" id="WP_201094583.1">
    <property type="nucleotide sequence ID" value="NZ_CP067393.1"/>
</dbReference>
<feature type="domain" description="Multidrug resistance protein MdtA-like C-terminal permuted SH3" evidence="8">
    <location>
        <begin position="314"/>
        <end position="371"/>
    </location>
</feature>
<dbReference type="GO" id="GO:1990195">
    <property type="term" value="C:macrolide transmembrane transporter complex"/>
    <property type="evidence" value="ECO:0007669"/>
    <property type="project" value="InterPro"/>
</dbReference>
<dbReference type="GO" id="GO:0015562">
    <property type="term" value="F:efflux transmembrane transporter activity"/>
    <property type="evidence" value="ECO:0007669"/>
    <property type="project" value="TreeGrafter"/>
</dbReference>
<dbReference type="InterPro" id="IPR058627">
    <property type="entry name" value="MdtA-like_C"/>
</dbReference>
<dbReference type="InterPro" id="IPR058624">
    <property type="entry name" value="MdtA-like_HH"/>
</dbReference>
<dbReference type="KEGG" id="eaz:JHT90_04345"/>
<evidence type="ECO:0000313" key="9">
    <source>
        <dbReference type="EMBL" id="QQP86476.1"/>
    </source>
</evidence>
<gene>
    <name evidence="9" type="ORF">JHT90_04345</name>
</gene>
<dbReference type="Gene3D" id="2.40.420.20">
    <property type="match status" value="1"/>
</dbReference>
<dbReference type="Gene3D" id="6.10.140.1990">
    <property type="match status" value="1"/>
</dbReference>
<accession>A0A974NH15</accession>
<evidence type="ECO:0000256" key="3">
    <source>
        <dbReference type="ARBA" id="ARBA00022448"/>
    </source>
</evidence>
<reference evidence="9 10" key="1">
    <citation type="submission" date="2021-01" db="EMBL/GenBank/DDBJ databases">
        <title>Entomomonas sp. F2A isolated from a house cricket (Acheta domesticus).</title>
        <authorList>
            <person name="Spergser J."/>
            <person name="Busse H.-J."/>
        </authorList>
    </citation>
    <scope>NUCLEOTIDE SEQUENCE [LARGE SCALE GENOMIC DNA]</scope>
    <source>
        <strain evidence="9 10">F2A</strain>
    </source>
</reference>
<evidence type="ECO:0000259" key="8">
    <source>
        <dbReference type="Pfam" id="PF25967"/>
    </source>
</evidence>
<dbReference type="Gene3D" id="2.40.30.170">
    <property type="match status" value="1"/>
</dbReference>
<dbReference type="AlphaFoldDB" id="A0A974NH15"/>
<keyword evidence="3" id="KW-0813">Transport</keyword>
<dbReference type="InterPro" id="IPR058625">
    <property type="entry name" value="MdtA-like_BSH"/>
</dbReference>
<dbReference type="InterPro" id="IPR006143">
    <property type="entry name" value="RND_pump_MFP"/>
</dbReference>
<feature type="coiled-coil region" evidence="5">
    <location>
        <begin position="106"/>
        <end position="178"/>
    </location>
</feature>
<dbReference type="GO" id="GO:1990961">
    <property type="term" value="P:xenobiotic detoxification by transmembrane export across the plasma membrane"/>
    <property type="evidence" value="ECO:0007669"/>
    <property type="project" value="InterPro"/>
</dbReference>
<comment type="subcellular location">
    <subcellularLocation>
        <location evidence="1">Cell envelope</location>
    </subcellularLocation>
</comment>
<dbReference type="PANTHER" id="PTHR30469">
    <property type="entry name" value="MULTIDRUG RESISTANCE PROTEIN MDTA"/>
    <property type="match status" value="1"/>
</dbReference>
<keyword evidence="4 5" id="KW-0175">Coiled coil</keyword>
<evidence type="ECO:0000256" key="1">
    <source>
        <dbReference type="ARBA" id="ARBA00004196"/>
    </source>
</evidence>
<dbReference type="GO" id="GO:0030313">
    <property type="term" value="C:cell envelope"/>
    <property type="evidence" value="ECO:0007669"/>
    <property type="project" value="UniProtKB-SubCell"/>
</dbReference>
<dbReference type="PANTHER" id="PTHR30469:SF33">
    <property type="entry name" value="SLR1207 PROTEIN"/>
    <property type="match status" value="1"/>
</dbReference>